<sequence>MKAAILSIAAAVGLASAQFAYVENHCDETVYVESFPYDNHAPGVLYTIKPGEVFREAFRYYGTSVKISKSRNFDDVLQYGYSFSQNPNIAYYEFSNQNGNPWADKHNTLSAGPGCPSFDCKANDKNCYSQGGQKVLHCPEPVNLTAKICV</sequence>
<comment type="caution">
    <text evidence="1">The sequence shown here is derived from an EMBL/GenBank/DDBJ whole genome shotgun (WGS) entry which is preliminary data.</text>
</comment>
<evidence type="ECO:0000313" key="2">
    <source>
        <dbReference type="Proteomes" id="UP001148737"/>
    </source>
</evidence>
<keyword evidence="2" id="KW-1185">Reference proteome</keyword>
<proteinExistence type="predicted"/>
<accession>A0ACC1QFJ4</accession>
<dbReference type="EMBL" id="JANAKD010002086">
    <property type="protein sequence ID" value="KAJ3474856.1"/>
    <property type="molecule type" value="Genomic_DNA"/>
</dbReference>
<evidence type="ECO:0000313" key="1">
    <source>
        <dbReference type="EMBL" id="KAJ3474856.1"/>
    </source>
</evidence>
<name>A0ACC1QFJ4_9HYPO</name>
<dbReference type="Proteomes" id="UP001148737">
    <property type="component" value="Unassembled WGS sequence"/>
</dbReference>
<organism evidence="1 2">
    <name type="scientific">Lecanicillium saksenae</name>
    <dbReference type="NCBI Taxonomy" id="468837"/>
    <lineage>
        <taxon>Eukaryota</taxon>
        <taxon>Fungi</taxon>
        <taxon>Dikarya</taxon>
        <taxon>Ascomycota</taxon>
        <taxon>Pezizomycotina</taxon>
        <taxon>Sordariomycetes</taxon>
        <taxon>Hypocreomycetidae</taxon>
        <taxon>Hypocreales</taxon>
        <taxon>Cordycipitaceae</taxon>
        <taxon>Lecanicillium</taxon>
    </lineage>
</organism>
<protein>
    <submittedName>
        <fullName evidence="1">Uncharacterized protein</fullName>
    </submittedName>
</protein>
<gene>
    <name evidence="1" type="ORF">NLG97_g9665</name>
</gene>
<reference evidence="1" key="1">
    <citation type="submission" date="2022-07" db="EMBL/GenBank/DDBJ databases">
        <title>Genome Sequence of Lecanicillium saksenae.</title>
        <authorList>
            <person name="Buettner E."/>
        </authorList>
    </citation>
    <scope>NUCLEOTIDE SEQUENCE</scope>
    <source>
        <strain evidence="1">VT-O1</strain>
    </source>
</reference>